<comment type="caution">
    <text evidence="2">The sequence shown here is derived from an EMBL/GenBank/DDBJ whole genome shotgun (WGS) entry which is preliminary data.</text>
</comment>
<dbReference type="SUPFAM" id="SSF55729">
    <property type="entry name" value="Acyl-CoA N-acyltransferases (Nat)"/>
    <property type="match status" value="1"/>
</dbReference>
<evidence type="ECO:0000313" key="3">
    <source>
        <dbReference type="Proteomes" id="UP000628854"/>
    </source>
</evidence>
<dbReference type="EMBL" id="BMKF01000001">
    <property type="protein sequence ID" value="GGB57675.1"/>
    <property type="molecule type" value="Genomic_DNA"/>
</dbReference>
<dbReference type="InterPro" id="IPR016181">
    <property type="entry name" value="Acyl_CoA_acyltransferase"/>
</dbReference>
<name>A0ABQ1J3A7_9PROT</name>
<gene>
    <name evidence="2" type="ORF">GCM10011503_02580</name>
</gene>
<evidence type="ECO:0000313" key="2">
    <source>
        <dbReference type="EMBL" id="GGB57675.1"/>
    </source>
</evidence>
<feature type="domain" description="BioF2-like acetyltransferase" evidence="1">
    <location>
        <begin position="152"/>
        <end position="296"/>
    </location>
</feature>
<reference evidence="3" key="1">
    <citation type="journal article" date="2019" name="Int. J. Syst. Evol. Microbiol.">
        <title>The Global Catalogue of Microorganisms (GCM) 10K type strain sequencing project: providing services to taxonomists for standard genome sequencing and annotation.</title>
        <authorList>
            <consortium name="The Broad Institute Genomics Platform"/>
            <consortium name="The Broad Institute Genome Sequencing Center for Infectious Disease"/>
            <person name="Wu L."/>
            <person name="Ma J."/>
        </authorList>
    </citation>
    <scope>NUCLEOTIDE SEQUENCE [LARGE SCALE GENOMIC DNA]</scope>
    <source>
        <strain evidence="3">CGMCC 1.15928</strain>
    </source>
</reference>
<proteinExistence type="predicted"/>
<organism evidence="2 3">
    <name type="scientific">Henriciella pelagia</name>
    <dbReference type="NCBI Taxonomy" id="1977912"/>
    <lineage>
        <taxon>Bacteria</taxon>
        <taxon>Pseudomonadati</taxon>
        <taxon>Pseudomonadota</taxon>
        <taxon>Alphaproteobacteria</taxon>
        <taxon>Hyphomonadales</taxon>
        <taxon>Hyphomonadaceae</taxon>
        <taxon>Henriciella</taxon>
    </lineage>
</organism>
<evidence type="ECO:0000259" key="1">
    <source>
        <dbReference type="Pfam" id="PF13480"/>
    </source>
</evidence>
<dbReference type="InterPro" id="IPR038740">
    <property type="entry name" value="BioF2-like_GNAT_dom"/>
</dbReference>
<dbReference type="Gene3D" id="3.40.630.30">
    <property type="match status" value="1"/>
</dbReference>
<dbReference type="Pfam" id="PF13480">
    <property type="entry name" value="Acetyltransf_6"/>
    <property type="match status" value="1"/>
</dbReference>
<protein>
    <recommendedName>
        <fullName evidence="1">BioF2-like acetyltransferase domain-containing protein</fullName>
    </recommendedName>
</protein>
<keyword evidence="3" id="KW-1185">Reference proteome</keyword>
<dbReference type="Proteomes" id="UP000628854">
    <property type="component" value="Unassembled WGS sequence"/>
</dbReference>
<accession>A0ABQ1J3A7</accession>
<sequence length="383" mass="43864">MKFRLLHPSDMTDDLWQAFERLRDARTIYDDPFFDPLFARVVASVRPDVRVAVAFEQGVPVGFWPLHRRPGAWARPIGGCFSDWHGPVLSAQTRLKPFEFLRGAGLLGMSTYGWLPQDADSEQRLSFCGANMSDVSGGWDAFIENQNQRWPKHFKKMRRLGRNIERDFSDVEFRFDNECGKTFERLLELKREQFARTGRHDVLAPLWSRRLFDRLRTTSGPRFRLRLVSLYFDGRHAASELVLQSDKVMHGWITAYEQDFAQYSPGNRVVHNMLERMAQGGPAIYDAGPGLDHYKRHYSNYQTPIGSGVVRAKAFAMRPDRLLGQAWRSGEKHLSGKLSGVMTQSRRRLDQICLAETHLLSRMSGLSRAVSRTGAALQLAESD</sequence>
<dbReference type="RefSeq" id="WP_158084625.1">
    <property type="nucleotide sequence ID" value="NZ_BMKF01000001.1"/>
</dbReference>